<dbReference type="Pfam" id="PF05635">
    <property type="entry name" value="23S_rRNA_IVP"/>
    <property type="match status" value="1"/>
</dbReference>
<dbReference type="SUPFAM" id="SSF158446">
    <property type="entry name" value="IVS-encoded protein-like"/>
    <property type="match status" value="1"/>
</dbReference>
<dbReference type="Proteomes" id="UP000177478">
    <property type="component" value="Unassembled WGS sequence"/>
</dbReference>
<gene>
    <name evidence="1" type="ORF">A3F25_02330</name>
</gene>
<dbReference type="AlphaFoldDB" id="A0A1F8G742"/>
<sequence>MYYRFENLDVWKLARLFSVEIYRISNKFPKSEIFGLISQIRRAAISVALNIAEGSSRGSDLEFKRFLRISLGSISEVVTTLYIALDLELVTKNQFDNLYKVSGELTAKIKALISSLGKK</sequence>
<evidence type="ECO:0008006" key="3">
    <source>
        <dbReference type="Google" id="ProtNLM"/>
    </source>
</evidence>
<evidence type="ECO:0000313" key="2">
    <source>
        <dbReference type="Proteomes" id="UP000177478"/>
    </source>
</evidence>
<organism evidence="1 2">
    <name type="scientific">Candidatus Yanofskybacteria bacterium RIFCSPHIGHO2_12_FULL_45_19b</name>
    <dbReference type="NCBI Taxonomy" id="1802689"/>
    <lineage>
        <taxon>Bacteria</taxon>
        <taxon>Candidatus Yanofskyibacteriota</taxon>
    </lineage>
</organism>
<dbReference type="PANTHER" id="PTHR38471:SF2">
    <property type="entry name" value="FOUR HELIX BUNDLE PROTEIN"/>
    <property type="match status" value="1"/>
</dbReference>
<dbReference type="InterPro" id="IPR012657">
    <property type="entry name" value="23S_rRNA-intervening_sequence"/>
</dbReference>
<reference evidence="1 2" key="1">
    <citation type="journal article" date="2016" name="Nat. Commun.">
        <title>Thousands of microbial genomes shed light on interconnected biogeochemical processes in an aquifer system.</title>
        <authorList>
            <person name="Anantharaman K."/>
            <person name="Brown C.T."/>
            <person name="Hug L.A."/>
            <person name="Sharon I."/>
            <person name="Castelle C.J."/>
            <person name="Probst A.J."/>
            <person name="Thomas B.C."/>
            <person name="Singh A."/>
            <person name="Wilkins M.J."/>
            <person name="Karaoz U."/>
            <person name="Brodie E.L."/>
            <person name="Williams K.H."/>
            <person name="Hubbard S.S."/>
            <person name="Banfield J.F."/>
        </authorList>
    </citation>
    <scope>NUCLEOTIDE SEQUENCE [LARGE SCALE GENOMIC DNA]</scope>
</reference>
<proteinExistence type="predicted"/>
<dbReference type="CDD" id="cd16377">
    <property type="entry name" value="23S_rRNA_IVP_like"/>
    <property type="match status" value="1"/>
</dbReference>
<dbReference type="PANTHER" id="PTHR38471">
    <property type="entry name" value="FOUR HELIX BUNDLE PROTEIN"/>
    <property type="match status" value="1"/>
</dbReference>
<accession>A0A1F8G742</accession>
<protein>
    <recommendedName>
        <fullName evidence="3">Four helix bundle protein</fullName>
    </recommendedName>
</protein>
<name>A0A1F8G742_9BACT</name>
<dbReference type="InterPro" id="IPR036583">
    <property type="entry name" value="23S_rRNA_IVS_sf"/>
</dbReference>
<dbReference type="NCBIfam" id="TIGR02436">
    <property type="entry name" value="four helix bundle protein"/>
    <property type="match status" value="1"/>
</dbReference>
<dbReference type="Gene3D" id="1.20.1440.60">
    <property type="entry name" value="23S rRNA-intervening sequence"/>
    <property type="match status" value="1"/>
</dbReference>
<dbReference type="EMBL" id="MGKD01000002">
    <property type="protein sequence ID" value="OGN20546.1"/>
    <property type="molecule type" value="Genomic_DNA"/>
</dbReference>
<comment type="caution">
    <text evidence="1">The sequence shown here is derived from an EMBL/GenBank/DDBJ whole genome shotgun (WGS) entry which is preliminary data.</text>
</comment>
<dbReference type="STRING" id="1802689.A3F25_02330"/>
<evidence type="ECO:0000313" key="1">
    <source>
        <dbReference type="EMBL" id="OGN20546.1"/>
    </source>
</evidence>